<evidence type="ECO:0000313" key="7">
    <source>
        <dbReference type="EMBL" id="RZU02932.1"/>
    </source>
</evidence>
<dbReference type="Proteomes" id="UP000293671">
    <property type="component" value="Unassembled WGS sequence"/>
</dbReference>
<protein>
    <submittedName>
        <fullName evidence="7">2,4-dienoyl-CoA reductase-like NADH-dependent reductase (Old Yellow Enzyme family)</fullName>
    </submittedName>
</protein>
<dbReference type="PANTHER" id="PTHR43303:SF4">
    <property type="entry name" value="NADPH DEHYDROGENASE C23G7.10C-RELATED"/>
    <property type="match status" value="1"/>
</dbReference>
<dbReference type="GO" id="GO:0010181">
    <property type="term" value="F:FMN binding"/>
    <property type="evidence" value="ECO:0007669"/>
    <property type="project" value="InterPro"/>
</dbReference>
<gene>
    <name evidence="7" type="ORF">EV670_0963</name>
</gene>
<dbReference type="InterPro" id="IPR044152">
    <property type="entry name" value="YqjM-like"/>
</dbReference>
<proteinExistence type="predicted"/>
<accession>A0A4Q7W114</accession>
<evidence type="ECO:0000256" key="4">
    <source>
        <dbReference type="ARBA" id="ARBA00022857"/>
    </source>
</evidence>
<feature type="domain" description="NADH:flavin oxidoreductase/NADH oxidase N-terminal" evidence="6">
    <location>
        <begin position="30"/>
        <end position="367"/>
    </location>
</feature>
<dbReference type="CDD" id="cd02932">
    <property type="entry name" value="OYE_YqiM_FMN"/>
    <property type="match status" value="1"/>
</dbReference>
<keyword evidence="3" id="KW-0288">FMN</keyword>
<sequence>MVFRVRPFFFSVALPKVTINEKGICIVPNLFDPYTLKGVTLRNRIAASPMCQYMASAGLVSDWHLPHYTALARGGAGLVVVEATAVSPEGRITPGDLGLWSDEHLPGLASIVGAISKAGAVPGIQLGHAGRKAGCLPPWEGGAPLPADHAKAWEPIAPSALPFMPEQPHVPRAMTIAEIRRVQQDFAAAAQRAAQAGFQWLELHFAHGFLAQNFLSTHSNQRDDAYGGSLVNRARFLVETVAAVRRVWPTALPLTMRLGVVEFDGRDDETLAEAIQVLKWLKAEGVDLVDVGIGFSTPGAVPWSPNMLVPLAARIRAETGLAVTTSWLITDARQADSFVRDRQVDLVMLARPLLANPHWPYAAARELAIDRPASVLPTPYAFWLQGWSGA</sequence>
<comment type="cofactor">
    <cofactor evidence="1">
        <name>FMN</name>
        <dbReference type="ChEBI" id="CHEBI:58210"/>
    </cofactor>
</comment>
<keyword evidence="5" id="KW-0560">Oxidoreductase</keyword>
<dbReference type="EMBL" id="SHKP01000004">
    <property type="protein sequence ID" value="RZU02932.1"/>
    <property type="molecule type" value="Genomic_DNA"/>
</dbReference>
<dbReference type="InterPro" id="IPR013785">
    <property type="entry name" value="Aldolase_TIM"/>
</dbReference>
<keyword evidence="8" id="KW-1185">Reference proteome</keyword>
<evidence type="ECO:0000313" key="8">
    <source>
        <dbReference type="Proteomes" id="UP000293671"/>
    </source>
</evidence>
<name>A0A4Q7W114_9BURK</name>
<dbReference type="GO" id="GO:0003959">
    <property type="term" value="F:NADPH dehydrogenase activity"/>
    <property type="evidence" value="ECO:0007669"/>
    <property type="project" value="InterPro"/>
</dbReference>
<organism evidence="7 8">
    <name type="scientific">Rivibacter subsaxonicus</name>
    <dbReference type="NCBI Taxonomy" id="457575"/>
    <lineage>
        <taxon>Bacteria</taxon>
        <taxon>Pseudomonadati</taxon>
        <taxon>Pseudomonadota</taxon>
        <taxon>Betaproteobacteria</taxon>
        <taxon>Burkholderiales</taxon>
        <taxon>Rivibacter</taxon>
    </lineage>
</organism>
<comment type="caution">
    <text evidence="7">The sequence shown here is derived from an EMBL/GenBank/DDBJ whole genome shotgun (WGS) entry which is preliminary data.</text>
</comment>
<reference evidence="7 8" key="1">
    <citation type="submission" date="2019-02" db="EMBL/GenBank/DDBJ databases">
        <title>Genomic Encyclopedia of Type Strains, Phase IV (KMG-IV): sequencing the most valuable type-strain genomes for metagenomic binning, comparative biology and taxonomic classification.</title>
        <authorList>
            <person name="Goeker M."/>
        </authorList>
    </citation>
    <scope>NUCLEOTIDE SEQUENCE [LARGE SCALE GENOMIC DNA]</scope>
    <source>
        <strain evidence="7 8">DSM 19570</strain>
    </source>
</reference>
<evidence type="ECO:0000259" key="6">
    <source>
        <dbReference type="Pfam" id="PF00724"/>
    </source>
</evidence>
<dbReference type="Pfam" id="PF00724">
    <property type="entry name" value="Oxidored_FMN"/>
    <property type="match status" value="1"/>
</dbReference>
<evidence type="ECO:0000256" key="1">
    <source>
        <dbReference type="ARBA" id="ARBA00001917"/>
    </source>
</evidence>
<evidence type="ECO:0000256" key="3">
    <source>
        <dbReference type="ARBA" id="ARBA00022643"/>
    </source>
</evidence>
<evidence type="ECO:0000256" key="5">
    <source>
        <dbReference type="ARBA" id="ARBA00023002"/>
    </source>
</evidence>
<dbReference type="InterPro" id="IPR001155">
    <property type="entry name" value="OxRdtase_FMN_N"/>
</dbReference>
<evidence type="ECO:0000256" key="2">
    <source>
        <dbReference type="ARBA" id="ARBA00022630"/>
    </source>
</evidence>
<dbReference type="GO" id="GO:0050661">
    <property type="term" value="F:NADP binding"/>
    <property type="evidence" value="ECO:0007669"/>
    <property type="project" value="InterPro"/>
</dbReference>
<dbReference type="PANTHER" id="PTHR43303">
    <property type="entry name" value="NADPH DEHYDROGENASE C23G7.10C-RELATED"/>
    <property type="match status" value="1"/>
</dbReference>
<dbReference type="SUPFAM" id="SSF51395">
    <property type="entry name" value="FMN-linked oxidoreductases"/>
    <property type="match status" value="1"/>
</dbReference>
<dbReference type="AlphaFoldDB" id="A0A4Q7W114"/>
<keyword evidence="4" id="KW-0521">NADP</keyword>
<keyword evidence="2" id="KW-0285">Flavoprotein</keyword>
<dbReference type="Gene3D" id="3.20.20.70">
    <property type="entry name" value="Aldolase class I"/>
    <property type="match status" value="1"/>
</dbReference>